<evidence type="ECO:0000313" key="3">
    <source>
        <dbReference type="Proteomes" id="UP000033874"/>
    </source>
</evidence>
<dbReference type="Proteomes" id="UP000033874">
    <property type="component" value="Unassembled WGS sequence"/>
</dbReference>
<feature type="transmembrane region" description="Helical" evidence="1">
    <location>
        <begin position="131"/>
        <end position="155"/>
    </location>
</feature>
<reference evidence="2 3" key="1">
    <citation type="submission" date="2015-04" db="EMBL/GenBank/DDBJ databases">
        <title>Genome sequence of aromatic hydrocarbons-degrading Sphingobium chungbukense DJ77.</title>
        <authorList>
            <person name="Kim Y.-C."/>
            <person name="Chae J.-C."/>
        </authorList>
    </citation>
    <scope>NUCLEOTIDE SEQUENCE [LARGE SCALE GENOMIC DNA]</scope>
    <source>
        <strain evidence="2 3">DJ77</strain>
    </source>
</reference>
<dbReference type="PATRIC" id="fig|56193.3.peg.5513"/>
<keyword evidence="3" id="KW-1185">Reference proteome</keyword>
<dbReference type="InterPro" id="IPR046121">
    <property type="entry name" value="DUF6118"/>
</dbReference>
<gene>
    <name evidence="2" type="ORF">YP76_26090</name>
</gene>
<proteinExistence type="predicted"/>
<evidence type="ECO:0000256" key="1">
    <source>
        <dbReference type="SAM" id="Phobius"/>
    </source>
</evidence>
<keyword evidence="1" id="KW-1133">Transmembrane helix</keyword>
<organism evidence="2 3">
    <name type="scientific">Sphingobium chungbukense</name>
    <dbReference type="NCBI Taxonomy" id="56193"/>
    <lineage>
        <taxon>Bacteria</taxon>
        <taxon>Pseudomonadati</taxon>
        <taxon>Pseudomonadota</taxon>
        <taxon>Alphaproteobacteria</taxon>
        <taxon>Sphingomonadales</taxon>
        <taxon>Sphingomonadaceae</taxon>
        <taxon>Sphingobium</taxon>
    </lineage>
</organism>
<comment type="caution">
    <text evidence="2">The sequence shown here is derived from an EMBL/GenBank/DDBJ whole genome shotgun (WGS) entry which is preliminary data.</text>
</comment>
<protein>
    <submittedName>
        <fullName evidence="2">Uncharacterized protein</fullName>
    </submittedName>
</protein>
<dbReference type="Pfam" id="PF19613">
    <property type="entry name" value="DUF6118"/>
    <property type="match status" value="1"/>
</dbReference>
<sequence length="235" mass="25691">MMDEYRDKAGAGDDPALAFERLRGEVALLRHAVEGMTAAHEAIDIPDYEPTLERTEKVLGLLVRQIDAVRNSPAMTLTPENMGGRLNASVADAARELQHQVQSAKSTMAAATHDLQDMVASARRKDEQNRWLSIAAASSLVAGLVLCALMAGPIARLAPAHWLWPERMAARIVNEPTPWDAGAYLMARASRPSWEAIVAAANLVKHNRETIETCREAAAKAKKTARCTIDFKYLP</sequence>
<accession>A0A0M3AK43</accession>
<keyword evidence="1" id="KW-0472">Membrane</keyword>
<dbReference type="RefSeq" id="WP_046766295.1">
    <property type="nucleotide sequence ID" value="NZ_GU811235.1"/>
</dbReference>
<evidence type="ECO:0000313" key="2">
    <source>
        <dbReference type="EMBL" id="KKW89321.1"/>
    </source>
</evidence>
<name>A0A0M3AK43_9SPHN</name>
<dbReference type="STRING" id="56193.YP76_26090"/>
<dbReference type="AlphaFoldDB" id="A0A0M3AK43"/>
<keyword evidence="1" id="KW-0812">Transmembrane</keyword>
<dbReference type="EMBL" id="LBIC01000023">
    <property type="protein sequence ID" value="KKW89321.1"/>
    <property type="molecule type" value="Genomic_DNA"/>
</dbReference>